<dbReference type="InterPro" id="IPR057027">
    <property type="entry name" value="TPR_mt"/>
</dbReference>
<evidence type="ECO:0000259" key="3">
    <source>
        <dbReference type="Pfam" id="PF23276"/>
    </source>
</evidence>
<name>A0A8S1A8P8_ARCPL</name>
<dbReference type="InterPro" id="IPR011990">
    <property type="entry name" value="TPR-like_helical_dom_sf"/>
</dbReference>
<dbReference type="PROSITE" id="PS51375">
    <property type="entry name" value="PPR"/>
    <property type="match status" value="1"/>
</dbReference>
<gene>
    <name evidence="4" type="ORF">APLA_LOCUS9403</name>
</gene>
<dbReference type="AlphaFoldDB" id="A0A8S1A8P8"/>
<dbReference type="PANTHER" id="PTHR46669">
    <property type="entry name" value="LEUCINE-RICH PPR MOTIF-CONTAINING PROTEIN, MITOCHONDRIAL"/>
    <property type="match status" value="1"/>
</dbReference>
<dbReference type="GO" id="GO:0005634">
    <property type="term" value="C:nucleus"/>
    <property type="evidence" value="ECO:0007669"/>
    <property type="project" value="TreeGrafter"/>
</dbReference>
<organism evidence="4 5">
    <name type="scientific">Arctia plantaginis</name>
    <name type="common">Wood tiger moth</name>
    <name type="synonym">Phalaena plantaginis</name>
    <dbReference type="NCBI Taxonomy" id="874455"/>
    <lineage>
        <taxon>Eukaryota</taxon>
        <taxon>Metazoa</taxon>
        <taxon>Ecdysozoa</taxon>
        <taxon>Arthropoda</taxon>
        <taxon>Hexapoda</taxon>
        <taxon>Insecta</taxon>
        <taxon>Pterygota</taxon>
        <taxon>Neoptera</taxon>
        <taxon>Endopterygota</taxon>
        <taxon>Lepidoptera</taxon>
        <taxon>Glossata</taxon>
        <taxon>Ditrysia</taxon>
        <taxon>Noctuoidea</taxon>
        <taxon>Erebidae</taxon>
        <taxon>Arctiinae</taxon>
        <taxon>Arctia</taxon>
    </lineage>
</organism>
<dbReference type="InterPro" id="IPR002885">
    <property type="entry name" value="PPR_rpt"/>
</dbReference>
<evidence type="ECO:0000256" key="2">
    <source>
        <dbReference type="PROSITE-ProRule" id="PRU00708"/>
    </source>
</evidence>
<dbReference type="InterPro" id="IPR033490">
    <property type="entry name" value="LRP130"/>
</dbReference>
<evidence type="ECO:0000313" key="5">
    <source>
        <dbReference type="Proteomes" id="UP000494256"/>
    </source>
</evidence>
<feature type="repeat" description="PPR" evidence="2">
    <location>
        <begin position="196"/>
        <end position="230"/>
    </location>
</feature>
<accession>A0A8S1A8P8</accession>
<keyword evidence="1" id="KW-0677">Repeat</keyword>
<sequence>MLTRHYVKIASYSKALIRNNIVINRKYENGLRLHNLSRNIQLTRSLSTVRNKSLDITTNSTLVKTPNTTENKMPAKSPVLSSEEVLEKFMANLNTDIHQKNRVYRNDFMRVLVKVKELNFSTKKQGLLLIRCCGELMPDESPPSRMALVEQVWTTIMPHTKFEIEHYNELLKVYIANNRTLTASSFLTKMAPILPTDTTYELILRALGEAGDLNQATEVISNMKSQGLPANEHIFNSLIICQGKLRNTQNIQEVLSMMKSLKINPTVDTYTAISRALAFNKEMDAMIASMSQAIRLGFRFTEVHIMEIVKTLSAVACYAPIPQVLKYLPTETLRTPSISPYMQSVTTMLVFQNHPIAALEIYKCLPLPSFGPKDDRGLHGRSLVRDCVKAAIPSSIIGFITQDLMSTGRNPIALQNAAEAALQLGKTPLALDMLTRMKQIGLPIRAHYFWPIMLHNAKTYGEKGIINTLVTMVQMDVSIDYETIMEYTLPFVSFTSPQNLMKKFLEAGLSMSTVLTPMMVTLLVTGQVRAASELCELFQGKVDAEKLLQPLLKGYLISADVKSTVHALEDITAKASDKNKDWVGRFLCKFMEHKKIKEDISDIVNLMKRLTTTSLRISTIAGDYCIYRLPDKYNGKTVSKFRDYVMGLTDERVIDDGDVFDQQMSVHPKQMNEESLRAHLVELEAKGMNTRGVLRKLLQQYCRDGNLKAARDIATKCQNEGMFLSAGMKAAIFDLHVKLGELDLAEIMIADLNKTSPNFNLDEFKVIDFATLMVYKKQIQKAFNLIHEQSKKRKVKGGRSITMNCWRLLDATAAQGTERNIRDMFDLLIKYNYCKPSNVLLGPLVRVHLKSGNIDEAVDKFEQLAEEYSKTPLKHELLCKILHSMGDGHSEDIFINLEKSDGKYKRLVQRVLEIDRRVHGPGDVQLTLIAALTDVNYKKTLRKMLLDPSLKFHPDALKRRCERFADEKKTHALENIAECARDLRHIDVEEIYELILDVHIRNDDFVSAKALWIRMQEADIIPSKKFVDNLWGWYKSSNRDIPTELSVLINKQAKKVTKG</sequence>
<proteinExistence type="predicted"/>
<dbReference type="Pfam" id="PF23276">
    <property type="entry name" value="TPR_24"/>
    <property type="match status" value="1"/>
</dbReference>
<dbReference type="EMBL" id="CADEBD010000309">
    <property type="protein sequence ID" value="CAB3241069.1"/>
    <property type="molecule type" value="Genomic_DNA"/>
</dbReference>
<reference evidence="4 5" key="1">
    <citation type="submission" date="2020-04" db="EMBL/GenBank/DDBJ databases">
        <authorList>
            <person name="Wallbank WR R."/>
            <person name="Pardo Diaz C."/>
            <person name="Kozak K."/>
            <person name="Martin S."/>
            <person name="Jiggins C."/>
            <person name="Moest M."/>
            <person name="Warren A I."/>
            <person name="Byers J.R.P. K."/>
            <person name="Montejo-Kovacevich G."/>
            <person name="Yen C E."/>
        </authorList>
    </citation>
    <scope>NUCLEOTIDE SEQUENCE [LARGE SCALE GENOMIC DNA]</scope>
</reference>
<dbReference type="PANTHER" id="PTHR46669:SF2">
    <property type="entry name" value="EG:BACN32G11.3 PROTEIN"/>
    <property type="match status" value="1"/>
</dbReference>
<dbReference type="GO" id="GO:0005739">
    <property type="term" value="C:mitochondrion"/>
    <property type="evidence" value="ECO:0007669"/>
    <property type="project" value="TreeGrafter"/>
</dbReference>
<dbReference type="Gene3D" id="1.25.40.10">
    <property type="entry name" value="Tetratricopeptide repeat domain"/>
    <property type="match status" value="2"/>
</dbReference>
<protein>
    <recommendedName>
        <fullName evidence="3">Pentatricopeptide repeat-containing protein-mitochondrial domain-containing protein</fullName>
    </recommendedName>
</protein>
<evidence type="ECO:0000256" key="1">
    <source>
        <dbReference type="ARBA" id="ARBA00022737"/>
    </source>
</evidence>
<dbReference type="GO" id="GO:0003730">
    <property type="term" value="F:mRNA 3'-UTR binding"/>
    <property type="evidence" value="ECO:0007669"/>
    <property type="project" value="TreeGrafter"/>
</dbReference>
<feature type="domain" description="Pentatricopeptide repeat-containing protein-mitochondrial" evidence="3">
    <location>
        <begin position="199"/>
        <end position="285"/>
    </location>
</feature>
<dbReference type="GO" id="GO:0070129">
    <property type="term" value="P:regulation of mitochondrial translation"/>
    <property type="evidence" value="ECO:0007669"/>
    <property type="project" value="TreeGrafter"/>
</dbReference>
<dbReference type="Proteomes" id="UP000494256">
    <property type="component" value="Unassembled WGS sequence"/>
</dbReference>
<comment type="caution">
    <text evidence="4">The sequence shown here is derived from an EMBL/GenBank/DDBJ whole genome shotgun (WGS) entry which is preliminary data.</text>
</comment>
<dbReference type="OrthoDB" id="9982946at2759"/>
<evidence type="ECO:0000313" key="4">
    <source>
        <dbReference type="EMBL" id="CAB3241069.1"/>
    </source>
</evidence>